<dbReference type="SMART" id="SM00020">
    <property type="entry name" value="Tryp_SPc"/>
    <property type="match status" value="1"/>
</dbReference>
<dbReference type="Gene3D" id="2.40.10.10">
    <property type="entry name" value="Trypsin-like serine proteases"/>
    <property type="match status" value="1"/>
</dbReference>
<evidence type="ECO:0000313" key="8">
    <source>
        <dbReference type="EMBL" id="KAG6450182.1"/>
    </source>
</evidence>
<comment type="similarity">
    <text evidence="1">Belongs to the peptidase S1 family.</text>
</comment>
<feature type="signal peptide" evidence="6">
    <location>
        <begin position="1"/>
        <end position="16"/>
    </location>
</feature>
<evidence type="ECO:0000256" key="4">
    <source>
        <dbReference type="ARBA" id="ARBA00022825"/>
    </source>
</evidence>
<keyword evidence="6" id="KW-0732">Signal</keyword>
<feature type="chain" id="PRO_5038276445" description="Peptidase S1 domain-containing protein" evidence="6">
    <location>
        <begin position="17"/>
        <end position="290"/>
    </location>
</feature>
<protein>
    <recommendedName>
        <fullName evidence="7">Peptidase S1 domain-containing protein</fullName>
    </recommendedName>
</protein>
<keyword evidence="9" id="KW-1185">Reference proteome</keyword>
<dbReference type="InterPro" id="IPR043504">
    <property type="entry name" value="Peptidase_S1_PA_chymotrypsin"/>
</dbReference>
<dbReference type="PROSITE" id="PS00135">
    <property type="entry name" value="TRYPSIN_SER"/>
    <property type="match status" value="1"/>
</dbReference>
<sequence length="290" mass="30555">MQFSVILLVLASFAYAENAHESVDNSAYGYHTKIGIPLAESIRDVEQSLGSRIIGGVPAAIRQYPFKTGIIGDIVGLNAVSVCGGALISPNRVATAAHCWNDGQNQAWRLTIVLASTTIFSGGTRVSSSAVATHPSWSPVLARNDVAVVYLASDVPISRNIAPIALPSGNELFENFVGQQAIALGYGITRDGDSLNAGLTLNHVRLNVIGNNVCNIAYPLLIQISNICTSGIGSVGICSGDSGGPLITTRNNRHILIGLSQFRSPVGCESGLPSVFSRVTSFMDFFNSHL</sequence>
<evidence type="ECO:0000256" key="2">
    <source>
        <dbReference type="ARBA" id="ARBA00022670"/>
    </source>
</evidence>
<dbReference type="Proteomes" id="UP000791440">
    <property type="component" value="Unassembled WGS sequence"/>
</dbReference>
<dbReference type="EMBL" id="JH668384">
    <property type="protein sequence ID" value="KAG6450181.1"/>
    <property type="molecule type" value="Genomic_DNA"/>
</dbReference>
<evidence type="ECO:0000256" key="3">
    <source>
        <dbReference type="ARBA" id="ARBA00022801"/>
    </source>
</evidence>
<dbReference type="PANTHER" id="PTHR24276:SF98">
    <property type="entry name" value="FI18310P1-RELATED"/>
    <property type="match status" value="1"/>
</dbReference>
<keyword evidence="5" id="KW-1015">Disulfide bond</keyword>
<dbReference type="GO" id="GO:0004252">
    <property type="term" value="F:serine-type endopeptidase activity"/>
    <property type="evidence" value="ECO:0007669"/>
    <property type="project" value="InterPro"/>
</dbReference>
<evidence type="ECO:0000256" key="6">
    <source>
        <dbReference type="SAM" id="SignalP"/>
    </source>
</evidence>
<gene>
    <name evidence="8" type="ORF">O3G_MSEX006444</name>
</gene>
<organism evidence="8 9">
    <name type="scientific">Manduca sexta</name>
    <name type="common">Tobacco hawkmoth</name>
    <name type="synonym">Tobacco hornworm</name>
    <dbReference type="NCBI Taxonomy" id="7130"/>
    <lineage>
        <taxon>Eukaryota</taxon>
        <taxon>Metazoa</taxon>
        <taxon>Ecdysozoa</taxon>
        <taxon>Arthropoda</taxon>
        <taxon>Hexapoda</taxon>
        <taxon>Insecta</taxon>
        <taxon>Pterygota</taxon>
        <taxon>Neoptera</taxon>
        <taxon>Endopterygota</taxon>
        <taxon>Lepidoptera</taxon>
        <taxon>Glossata</taxon>
        <taxon>Ditrysia</taxon>
        <taxon>Bombycoidea</taxon>
        <taxon>Sphingidae</taxon>
        <taxon>Sphinginae</taxon>
        <taxon>Sphingini</taxon>
        <taxon>Manduca</taxon>
    </lineage>
</organism>
<name>A0A921Z4V0_MANSE</name>
<feature type="domain" description="Peptidase S1" evidence="7">
    <location>
        <begin position="53"/>
        <end position="290"/>
    </location>
</feature>
<reference evidence="8" key="1">
    <citation type="journal article" date="2016" name="Insect Biochem. Mol. Biol.">
        <title>Multifaceted biological insights from a draft genome sequence of the tobacco hornworm moth, Manduca sexta.</title>
        <authorList>
            <person name="Kanost M.R."/>
            <person name="Arrese E.L."/>
            <person name="Cao X."/>
            <person name="Chen Y.R."/>
            <person name="Chellapilla S."/>
            <person name="Goldsmith M.R."/>
            <person name="Grosse-Wilde E."/>
            <person name="Heckel D.G."/>
            <person name="Herndon N."/>
            <person name="Jiang H."/>
            <person name="Papanicolaou A."/>
            <person name="Qu J."/>
            <person name="Soulages J.L."/>
            <person name="Vogel H."/>
            <person name="Walters J."/>
            <person name="Waterhouse R.M."/>
            <person name="Ahn S.J."/>
            <person name="Almeida F.C."/>
            <person name="An C."/>
            <person name="Aqrawi P."/>
            <person name="Bretschneider A."/>
            <person name="Bryant W.B."/>
            <person name="Bucks S."/>
            <person name="Chao H."/>
            <person name="Chevignon G."/>
            <person name="Christen J.M."/>
            <person name="Clarke D.F."/>
            <person name="Dittmer N.T."/>
            <person name="Ferguson L.C.F."/>
            <person name="Garavelou S."/>
            <person name="Gordon K.H.J."/>
            <person name="Gunaratna R.T."/>
            <person name="Han Y."/>
            <person name="Hauser F."/>
            <person name="He Y."/>
            <person name="Heidel-Fischer H."/>
            <person name="Hirsh A."/>
            <person name="Hu Y."/>
            <person name="Jiang H."/>
            <person name="Kalra D."/>
            <person name="Klinner C."/>
            <person name="Konig C."/>
            <person name="Kovar C."/>
            <person name="Kroll A.R."/>
            <person name="Kuwar S.S."/>
            <person name="Lee S.L."/>
            <person name="Lehman R."/>
            <person name="Li K."/>
            <person name="Li Z."/>
            <person name="Liang H."/>
            <person name="Lovelace S."/>
            <person name="Lu Z."/>
            <person name="Mansfield J.H."/>
            <person name="McCulloch K.J."/>
            <person name="Mathew T."/>
            <person name="Morton B."/>
            <person name="Muzny D.M."/>
            <person name="Neunemann D."/>
            <person name="Ongeri F."/>
            <person name="Pauchet Y."/>
            <person name="Pu L.L."/>
            <person name="Pyrousis I."/>
            <person name="Rao X.J."/>
            <person name="Redding A."/>
            <person name="Roesel C."/>
            <person name="Sanchez-Gracia A."/>
            <person name="Schaack S."/>
            <person name="Shukla A."/>
            <person name="Tetreau G."/>
            <person name="Wang Y."/>
            <person name="Xiong G.H."/>
            <person name="Traut W."/>
            <person name="Walsh T.K."/>
            <person name="Worley K.C."/>
            <person name="Wu D."/>
            <person name="Wu W."/>
            <person name="Wu Y.Q."/>
            <person name="Zhang X."/>
            <person name="Zou Z."/>
            <person name="Zucker H."/>
            <person name="Briscoe A.D."/>
            <person name="Burmester T."/>
            <person name="Clem R.J."/>
            <person name="Feyereisen R."/>
            <person name="Grimmelikhuijzen C.J.P."/>
            <person name="Hamodrakas S.J."/>
            <person name="Hansson B.S."/>
            <person name="Huguet E."/>
            <person name="Jermiin L.S."/>
            <person name="Lan Q."/>
            <person name="Lehman H.K."/>
            <person name="Lorenzen M."/>
            <person name="Merzendorfer H."/>
            <person name="Michalopoulos I."/>
            <person name="Morton D.B."/>
            <person name="Muthukrishnan S."/>
            <person name="Oakeshott J.G."/>
            <person name="Palmer W."/>
            <person name="Park Y."/>
            <person name="Passarelli A.L."/>
            <person name="Rozas J."/>
            <person name="Schwartz L.M."/>
            <person name="Smith W."/>
            <person name="Southgate A."/>
            <person name="Vilcinskas A."/>
            <person name="Vogt R."/>
            <person name="Wang P."/>
            <person name="Werren J."/>
            <person name="Yu X.Q."/>
            <person name="Zhou J.J."/>
            <person name="Brown S.J."/>
            <person name="Scherer S.E."/>
            <person name="Richards S."/>
            <person name="Blissard G.W."/>
        </authorList>
    </citation>
    <scope>NUCLEOTIDE SEQUENCE</scope>
</reference>
<dbReference type="InterPro" id="IPR001314">
    <property type="entry name" value="Peptidase_S1A"/>
</dbReference>
<evidence type="ECO:0000256" key="1">
    <source>
        <dbReference type="ARBA" id="ARBA00007664"/>
    </source>
</evidence>
<evidence type="ECO:0000259" key="7">
    <source>
        <dbReference type="PROSITE" id="PS50240"/>
    </source>
</evidence>
<dbReference type="AlphaFoldDB" id="A0A921Z4V0"/>
<dbReference type="InterPro" id="IPR033116">
    <property type="entry name" value="TRYPSIN_SER"/>
</dbReference>
<dbReference type="Pfam" id="PF00089">
    <property type="entry name" value="Trypsin"/>
    <property type="match status" value="1"/>
</dbReference>
<dbReference type="EMBL" id="JH668384">
    <property type="protein sequence ID" value="KAG6450182.1"/>
    <property type="molecule type" value="Genomic_DNA"/>
</dbReference>
<dbReference type="CDD" id="cd00190">
    <property type="entry name" value="Tryp_SPc"/>
    <property type="match status" value="1"/>
</dbReference>
<keyword evidence="3" id="KW-0378">Hydrolase</keyword>
<reference evidence="8" key="2">
    <citation type="submission" date="2020-12" db="EMBL/GenBank/DDBJ databases">
        <authorList>
            <person name="Kanost M."/>
        </authorList>
    </citation>
    <scope>NUCLEOTIDE SEQUENCE</scope>
</reference>
<dbReference type="PROSITE" id="PS50240">
    <property type="entry name" value="TRYPSIN_DOM"/>
    <property type="match status" value="1"/>
</dbReference>
<evidence type="ECO:0000313" key="9">
    <source>
        <dbReference type="Proteomes" id="UP000791440"/>
    </source>
</evidence>
<accession>A0A921Z4V0</accession>
<keyword evidence="4" id="KW-0720">Serine protease</keyword>
<dbReference type="InterPro" id="IPR009003">
    <property type="entry name" value="Peptidase_S1_PA"/>
</dbReference>
<dbReference type="GO" id="GO:0006508">
    <property type="term" value="P:proteolysis"/>
    <property type="evidence" value="ECO:0007669"/>
    <property type="project" value="UniProtKB-KW"/>
</dbReference>
<dbReference type="PANTHER" id="PTHR24276">
    <property type="entry name" value="POLYSERASE-RELATED"/>
    <property type="match status" value="1"/>
</dbReference>
<dbReference type="InterPro" id="IPR001254">
    <property type="entry name" value="Trypsin_dom"/>
</dbReference>
<proteinExistence type="inferred from homology"/>
<evidence type="ECO:0000256" key="5">
    <source>
        <dbReference type="ARBA" id="ARBA00023157"/>
    </source>
</evidence>
<keyword evidence="2" id="KW-0645">Protease</keyword>
<comment type="caution">
    <text evidence="8">The sequence shown here is derived from an EMBL/GenBank/DDBJ whole genome shotgun (WGS) entry which is preliminary data.</text>
</comment>
<dbReference type="InterPro" id="IPR050430">
    <property type="entry name" value="Peptidase_S1"/>
</dbReference>
<dbReference type="PRINTS" id="PR00722">
    <property type="entry name" value="CHYMOTRYPSIN"/>
</dbReference>
<dbReference type="SUPFAM" id="SSF50494">
    <property type="entry name" value="Trypsin-like serine proteases"/>
    <property type="match status" value="1"/>
</dbReference>